<dbReference type="AlphaFoldDB" id="A0A9N9C5B1"/>
<dbReference type="OrthoDB" id="2013972at2759"/>
<evidence type="ECO:0000259" key="1">
    <source>
        <dbReference type="Pfam" id="PF13649"/>
    </source>
</evidence>
<accession>A0A9N9C5B1</accession>
<name>A0A9N9C5B1_9GLOM</name>
<protein>
    <submittedName>
        <fullName evidence="2">2306_t:CDS:1</fullName>
    </submittedName>
</protein>
<dbReference type="InterPro" id="IPR041698">
    <property type="entry name" value="Methyltransf_25"/>
</dbReference>
<dbReference type="EMBL" id="CAJVPS010003552">
    <property type="protein sequence ID" value="CAG8591274.1"/>
    <property type="molecule type" value="Genomic_DNA"/>
</dbReference>
<keyword evidence="3" id="KW-1185">Reference proteome</keyword>
<dbReference type="InterPro" id="IPR029063">
    <property type="entry name" value="SAM-dependent_MTases_sf"/>
</dbReference>
<dbReference type="CDD" id="cd02440">
    <property type="entry name" value="AdoMet_MTases"/>
    <property type="match status" value="1"/>
</dbReference>
<dbReference type="GO" id="GO:0008168">
    <property type="term" value="F:methyltransferase activity"/>
    <property type="evidence" value="ECO:0007669"/>
    <property type="project" value="TreeGrafter"/>
</dbReference>
<gene>
    <name evidence="2" type="ORF">ALEPTO_LOCUS7716</name>
</gene>
<reference evidence="2" key="1">
    <citation type="submission" date="2021-06" db="EMBL/GenBank/DDBJ databases">
        <authorList>
            <person name="Kallberg Y."/>
            <person name="Tangrot J."/>
            <person name="Rosling A."/>
        </authorList>
    </citation>
    <scope>NUCLEOTIDE SEQUENCE</scope>
    <source>
        <strain evidence="2">FL130A</strain>
    </source>
</reference>
<comment type="caution">
    <text evidence="2">The sequence shown here is derived from an EMBL/GenBank/DDBJ whole genome shotgun (WGS) entry which is preliminary data.</text>
</comment>
<sequence>MGNETSKSRPVSNDKRRRSFVDFLIRNAAIIPTKQKTYKKNLIISKGKQQIMSEDELDIVAPFDVNGHQKYMFPVSENEVALMQMRHYLYREIWGTNFSAPVDELLRKGNTKVLDIGCGPGTWILENATEYEEAQFTGIDIAALYPKEIKPPNTRFINSDIFQGLPFEDNTFDFVYCRFMMFVFTLEDWQDKVIPELARVLKPNGWLEIMEGDIVWHNEPARVKNLRLKIVEFLKKKRGIEPILSPIMPQLIKQCGQFSIVYQDERSAPLGKWGGNIGKVNMEFLKWGAECLGDTVANSLGLEDSDYKKLLHGGFREIDESNVASTTHRFWAKKIRLAEDDLFAGF</sequence>
<dbReference type="Proteomes" id="UP000789508">
    <property type="component" value="Unassembled WGS sequence"/>
</dbReference>
<dbReference type="PANTHER" id="PTHR43591:SF24">
    <property type="entry name" value="2-METHOXY-6-POLYPRENYL-1,4-BENZOQUINOL METHYLASE, MITOCHONDRIAL"/>
    <property type="match status" value="1"/>
</dbReference>
<evidence type="ECO:0000313" key="2">
    <source>
        <dbReference type="EMBL" id="CAG8591274.1"/>
    </source>
</evidence>
<feature type="domain" description="Methyltransferase" evidence="1">
    <location>
        <begin position="113"/>
        <end position="205"/>
    </location>
</feature>
<proteinExistence type="predicted"/>
<organism evidence="2 3">
    <name type="scientific">Ambispora leptoticha</name>
    <dbReference type="NCBI Taxonomy" id="144679"/>
    <lineage>
        <taxon>Eukaryota</taxon>
        <taxon>Fungi</taxon>
        <taxon>Fungi incertae sedis</taxon>
        <taxon>Mucoromycota</taxon>
        <taxon>Glomeromycotina</taxon>
        <taxon>Glomeromycetes</taxon>
        <taxon>Archaeosporales</taxon>
        <taxon>Ambisporaceae</taxon>
        <taxon>Ambispora</taxon>
    </lineage>
</organism>
<dbReference type="Gene3D" id="3.40.50.150">
    <property type="entry name" value="Vaccinia Virus protein VP39"/>
    <property type="match status" value="1"/>
</dbReference>
<dbReference type="Pfam" id="PF13649">
    <property type="entry name" value="Methyltransf_25"/>
    <property type="match status" value="1"/>
</dbReference>
<dbReference type="SUPFAM" id="SSF53335">
    <property type="entry name" value="S-adenosyl-L-methionine-dependent methyltransferases"/>
    <property type="match status" value="1"/>
</dbReference>
<evidence type="ECO:0000313" key="3">
    <source>
        <dbReference type="Proteomes" id="UP000789508"/>
    </source>
</evidence>
<dbReference type="PANTHER" id="PTHR43591">
    <property type="entry name" value="METHYLTRANSFERASE"/>
    <property type="match status" value="1"/>
</dbReference>